<dbReference type="PRINTS" id="PR00625">
    <property type="entry name" value="JDOMAIN"/>
</dbReference>
<reference evidence="3 5" key="1">
    <citation type="submission" date="2017-06" db="EMBL/GenBank/DDBJ databases">
        <title>Complete genome of Francisella adeliensis.</title>
        <authorList>
            <person name="Vallesi A."/>
            <person name="Sjodin A."/>
        </authorList>
    </citation>
    <scope>NUCLEOTIDE SEQUENCE [LARGE SCALE GENOMIC DNA]</scope>
    <source>
        <strain evidence="3 5">FDC440</strain>
    </source>
</reference>
<evidence type="ECO:0000256" key="1">
    <source>
        <dbReference type="ARBA" id="ARBA00023186"/>
    </source>
</evidence>
<dbReference type="GO" id="GO:0005737">
    <property type="term" value="C:cytoplasm"/>
    <property type="evidence" value="ECO:0007669"/>
    <property type="project" value="TreeGrafter"/>
</dbReference>
<protein>
    <submittedName>
        <fullName evidence="4">DnaJ domain-containing protein</fullName>
    </submittedName>
    <submittedName>
        <fullName evidence="3">Molecular chaperone DnaJ</fullName>
    </submittedName>
</protein>
<dbReference type="InterPro" id="IPR002939">
    <property type="entry name" value="DnaJ_C"/>
</dbReference>
<dbReference type="AlphaFoldDB" id="A0A2Z4XX09"/>
<dbReference type="Gene3D" id="1.10.287.110">
    <property type="entry name" value="DnaJ domain"/>
    <property type="match status" value="1"/>
</dbReference>
<evidence type="ECO:0000313" key="5">
    <source>
        <dbReference type="Proteomes" id="UP000251120"/>
    </source>
</evidence>
<dbReference type="PROSITE" id="PS00636">
    <property type="entry name" value="DNAJ_1"/>
    <property type="match status" value="1"/>
</dbReference>
<dbReference type="PROSITE" id="PS50076">
    <property type="entry name" value="DNAJ_2"/>
    <property type="match status" value="1"/>
</dbReference>
<reference evidence="4 6" key="2">
    <citation type="submission" date="2019-08" db="EMBL/GenBank/DDBJ databases">
        <title>Complete genome sequences of Francisella adeliensis (FSC1325 and FSC1326).</title>
        <authorList>
            <person name="Ohrman C."/>
            <person name="Uneklint I."/>
            <person name="Vallesi A."/>
            <person name="Karlsson L."/>
            <person name="Sjodin A."/>
        </authorList>
    </citation>
    <scope>NUCLEOTIDE SEQUENCE [LARGE SCALE GENOMIC DNA]</scope>
    <source>
        <strain evidence="4 6">FSC1325</strain>
    </source>
</reference>
<dbReference type="CDD" id="cd10747">
    <property type="entry name" value="DnaJ_C"/>
    <property type="match status" value="1"/>
</dbReference>
<accession>A0A2Z4XX09</accession>
<sequence>MADYYSLLGVSRDASDADLKKAYRRLAKKYHPDVNKDAGAEDKFKEIQTAYDVLGDKEKRPLYDSYGENWDKVQQGGFGGGQGGGFGGFSQGGGGSQNFNFEDIGDIFGDLFGGGGASAGGRGFGQGQSRARKGEDITISLKLNVEEAIAGGKRSVSYSFQEAGVNGIPSMQHKNVDVNIPQAIGNGKKLRLKGKGSAGVGQNAPAGDLYIKIEVVGHKNYKVDNNDVYEHIAIAPWEAALGTTLEIETPFGKKKMKVPEGSQSGRKMRIKGKGLGGADFYVVYDVKLPLADTDEKKEFYQKMKEIMAFDPRA</sequence>
<dbReference type="Proteomes" id="UP000251120">
    <property type="component" value="Chromosome"/>
</dbReference>
<dbReference type="InterPro" id="IPR018253">
    <property type="entry name" value="DnaJ_domain_CS"/>
</dbReference>
<dbReference type="GO" id="GO:0051082">
    <property type="term" value="F:unfolded protein binding"/>
    <property type="evidence" value="ECO:0007669"/>
    <property type="project" value="InterPro"/>
</dbReference>
<organism evidence="3 5">
    <name type="scientific">Francisella adeliensis</name>
    <dbReference type="NCBI Taxonomy" id="2007306"/>
    <lineage>
        <taxon>Bacteria</taxon>
        <taxon>Pseudomonadati</taxon>
        <taxon>Pseudomonadota</taxon>
        <taxon>Gammaproteobacteria</taxon>
        <taxon>Thiotrichales</taxon>
        <taxon>Francisellaceae</taxon>
        <taxon>Francisella</taxon>
    </lineage>
</organism>
<dbReference type="CDD" id="cd06257">
    <property type="entry name" value="DnaJ"/>
    <property type="match status" value="1"/>
</dbReference>
<dbReference type="EMBL" id="CP021781">
    <property type="protein sequence ID" value="AXA33414.1"/>
    <property type="molecule type" value="Genomic_DNA"/>
</dbReference>
<evidence type="ECO:0000313" key="3">
    <source>
        <dbReference type="EMBL" id="AXA33414.1"/>
    </source>
</evidence>
<evidence type="ECO:0000313" key="4">
    <source>
        <dbReference type="EMBL" id="QIW11642.1"/>
    </source>
</evidence>
<keyword evidence="1" id="KW-0143">Chaperone</keyword>
<dbReference type="SUPFAM" id="SSF49493">
    <property type="entry name" value="HSP40/DnaJ peptide-binding domain"/>
    <property type="match status" value="2"/>
</dbReference>
<dbReference type="PANTHER" id="PTHR43096">
    <property type="entry name" value="DNAJ HOMOLOG 1, MITOCHONDRIAL-RELATED"/>
    <property type="match status" value="1"/>
</dbReference>
<dbReference type="InterPro" id="IPR001623">
    <property type="entry name" value="DnaJ_domain"/>
</dbReference>
<dbReference type="SMART" id="SM00271">
    <property type="entry name" value="DnaJ"/>
    <property type="match status" value="1"/>
</dbReference>
<gene>
    <name evidence="3" type="ORF">CDH04_02840</name>
    <name evidence="4" type="ORF">FZC43_02840</name>
</gene>
<evidence type="ECO:0000313" key="6">
    <source>
        <dbReference type="Proteomes" id="UP000681131"/>
    </source>
</evidence>
<dbReference type="RefSeq" id="WP_112869587.1">
    <property type="nucleotide sequence ID" value="NZ_CP021781.1"/>
</dbReference>
<keyword evidence="6" id="KW-1185">Reference proteome</keyword>
<dbReference type="InterPro" id="IPR008971">
    <property type="entry name" value="HSP40/DnaJ_pept-bd"/>
</dbReference>
<dbReference type="InterPro" id="IPR036869">
    <property type="entry name" value="J_dom_sf"/>
</dbReference>
<dbReference type="Pfam" id="PF01556">
    <property type="entry name" value="DnaJ_C"/>
    <property type="match status" value="1"/>
</dbReference>
<dbReference type="PANTHER" id="PTHR43096:SF52">
    <property type="entry name" value="DNAJ HOMOLOG 1, MITOCHONDRIAL-RELATED"/>
    <property type="match status" value="1"/>
</dbReference>
<dbReference type="Pfam" id="PF00226">
    <property type="entry name" value="DnaJ"/>
    <property type="match status" value="1"/>
</dbReference>
<dbReference type="KEGG" id="fad:CDH04_02840"/>
<feature type="domain" description="J" evidence="2">
    <location>
        <begin position="3"/>
        <end position="67"/>
    </location>
</feature>
<dbReference type="OrthoDB" id="9779889at2"/>
<dbReference type="Gene3D" id="2.60.260.20">
    <property type="entry name" value="Urease metallochaperone UreE, N-terminal domain"/>
    <property type="match status" value="2"/>
</dbReference>
<dbReference type="GO" id="GO:0042026">
    <property type="term" value="P:protein refolding"/>
    <property type="evidence" value="ECO:0007669"/>
    <property type="project" value="TreeGrafter"/>
</dbReference>
<evidence type="ECO:0000259" key="2">
    <source>
        <dbReference type="PROSITE" id="PS50076"/>
    </source>
</evidence>
<dbReference type="EMBL" id="CP043424">
    <property type="protein sequence ID" value="QIW11642.1"/>
    <property type="molecule type" value="Genomic_DNA"/>
</dbReference>
<proteinExistence type="predicted"/>
<dbReference type="Proteomes" id="UP000681131">
    <property type="component" value="Chromosome"/>
</dbReference>
<name>A0A2Z4XX09_9GAMM</name>
<dbReference type="SUPFAM" id="SSF46565">
    <property type="entry name" value="Chaperone J-domain"/>
    <property type="match status" value="1"/>
</dbReference>